<reference evidence="3" key="2">
    <citation type="journal article" date="2017" name="Nat. Commun.">
        <title>Single-virus genomics reveals hidden cosmopolitan and abundant viruses.</title>
        <authorList>
            <person name="Martinez-Hernandez F."/>
            <person name="Fornas O."/>
            <person name="Lluesma Gomez M."/>
            <person name="Bolduc B."/>
            <person name="de la Cruz Pena M.J."/>
            <person name="Martinez J.M."/>
            <person name="Anton J."/>
            <person name="Gasol J.M."/>
            <person name="Rosselli R."/>
            <person name="Rodriguez-Valera F."/>
            <person name="Sullivan M.B."/>
            <person name="Acinas S.G."/>
            <person name="Martinez-Garcia M."/>
        </authorList>
    </citation>
    <scope>NUCLEOTIDE SEQUENCE</scope>
</reference>
<evidence type="ECO:0000259" key="2">
    <source>
        <dbReference type="Pfam" id="PF17289"/>
    </source>
</evidence>
<keyword evidence="1" id="KW-1188">Viral release from host cell</keyword>
<dbReference type="EMBL" id="KY052799">
    <property type="protein sequence ID" value="ASE99839.1"/>
    <property type="molecule type" value="Genomic_DNA"/>
</dbReference>
<evidence type="ECO:0000313" key="3">
    <source>
        <dbReference type="EMBL" id="ASE99839.1"/>
    </source>
</evidence>
<sequence>MDLNKVNIEKLPADVRKTFKKLQVMHAEKKIQNKAKNDFLSFVKCVWPDFVEGSHHRHIADKFNKLATGEINRLIINMPPRHTKSEFASFLLPAWMVGREPKLKIIQATHTAELAIRFGRKAKNLIDREDYSKIFQTTLQEDSKAAGRWETSQGGEYFAAGVGGAITGRGADLLIIDDPHSEQDALSGKALESAYEWYTSGPRQRLQPGGKIVLVMTRWSTKDLTGMLVKNQSEVKADQWHVVEFPALLDQGPVWPEYWKQDELEKVKATLPVAKWNAQWMQQPTSEEGAILKREWWMKYTSEEIPQLHHVIQSYDTAFLKKETADYSAITTWGIFYPSEDSGACLILLDAIKGRYEFPELRRLALEQYKYWQPESVIVEAKASGLPLTYELRKMDIPVVNFTPSKGNDKHARVNAVAPLFESGMIYAPEQKFAEEVIEECAAFPFGDHDDLVDSTTQAIMRFRQGGLIGHPEDYIDEKVEKIKRNYY</sequence>
<dbReference type="Pfam" id="PF17289">
    <property type="entry name" value="Terminase_6C"/>
    <property type="match status" value="1"/>
</dbReference>
<dbReference type="InterPro" id="IPR035421">
    <property type="entry name" value="Terminase_6C"/>
</dbReference>
<dbReference type="InterPro" id="IPR027417">
    <property type="entry name" value="P-loop_NTPase"/>
</dbReference>
<dbReference type="InterPro" id="IPR006517">
    <property type="entry name" value="Phage_terminase_lsu-like_C"/>
</dbReference>
<reference evidence="3" key="1">
    <citation type="submission" date="2016-10" db="EMBL/GenBank/DDBJ databases">
        <authorList>
            <person name="Varghese N."/>
        </authorList>
    </citation>
    <scope>NUCLEOTIDE SEQUENCE</scope>
</reference>
<evidence type="ECO:0000256" key="1">
    <source>
        <dbReference type="ARBA" id="ARBA00022612"/>
    </source>
</evidence>
<dbReference type="NCBIfam" id="TIGR01630">
    <property type="entry name" value="psiM2_ORF9"/>
    <property type="match status" value="1"/>
</dbReference>
<protein>
    <submittedName>
        <fullName evidence="3">Putative large terminase subunit</fullName>
    </submittedName>
</protein>
<proteinExistence type="predicted"/>
<dbReference type="Gene3D" id="3.40.50.300">
    <property type="entry name" value="P-loop containing nucleotide triphosphate hydrolases"/>
    <property type="match status" value="1"/>
</dbReference>
<accession>A0A218MKN3</accession>
<dbReference type="Gene3D" id="3.30.420.240">
    <property type="match status" value="1"/>
</dbReference>
<feature type="domain" description="Terminase large subunit gp17-like C-terminal" evidence="2">
    <location>
        <begin position="314"/>
        <end position="462"/>
    </location>
</feature>
<name>A0A218MKN3_9VIRU</name>
<organism evidence="3">
    <name type="scientific">uncultured virus</name>
    <dbReference type="NCBI Taxonomy" id="340016"/>
    <lineage>
        <taxon>Viruses</taxon>
        <taxon>environmental samples</taxon>
    </lineage>
</organism>